<dbReference type="Gene3D" id="1.10.10.880">
    <property type="entry name" value="Anti sigma-E protein RseA, N-terminal domain"/>
    <property type="match status" value="1"/>
</dbReference>
<feature type="transmembrane region" description="Helical" evidence="2">
    <location>
        <begin position="99"/>
        <end position="120"/>
    </location>
</feature>
<dbReference type="SUPFAM" id="SSF89069">
    <property type="entry name" value="N-terminal, cytoplasmic domain of anti-sigmaE factor RseA"/>
    <property type="match status" value="1"/>
</dbReference>
<organism evidence="4 5">
    <name type="scientific">Neisseria iguanae</name>
    <dbReference type="NCBI Taxonomy" id="90242"/>
    <lineage>
        <taxon>Bacteria</taxon>
        <taxon>Pseudomonadati</taxon>
        <taxon>Pseudomonadota</taxon>
        <taxon>Betaproteobacteria</taxon>
        <taxon>Neisseriales</taxon>
        <taxon>Neisseriaceae</taxon>
        <taxon>Neisseria</taxon>
    </lineage>
</organism>
<dbReference type="InterPro" id="IPR036147">
    <property type="entry name" value="Anti-sigma_E_RseA_N_sf"/>
</dbReference>
<dbReference type="EMBL" id="PXYY01000002">
    <property type="protein sequence ID" value="PSJ81397.1"/>
    <property type="molecule type" value="Genomic_DNA"/>
</dbReference>
<evidence type="ECO:0000256" key="1">
    <source>
        <dbReference type="SAM" id="MobiDB-lite"/>
    </source>
</evidence>
<feature type="domain" description="Anti sigma-E protein RseA N-terminal" evidence="3">
    <location>
        <begin position="9"/>
        <end position="84"/>
    </location>
</feature>
<evidence type="ECO:0000313" key="4">
    <source>
        <dbReference type="EMBL" id="PSJ81397.1"/>
    </source>
</evidence>
<comment type="caution">
    <text evidence="4">The sequence shown here is derived from an EMBL/GenBank/DDBJ whole genome shotgun (WGS) entry which is preliminary data.</text>
</comment>
<evidence type="ECO:0000256" key="2">
    <source>
        <dbReference type="SAM" id="Phobius"/>
    </source>
</evidence>
<reference evidence="4 5" key="1">
    <citation type="submission" date="2018-03" db="EMBL/GenBank/DDBJ databases">
        <title>Neisseria weixii sp. nov., isolated from the intestinal contents of Tibetan Plateau pika (Ochotona curzoniae) in Yushu, Qinghai Province, China.</title>
        <authorList>
            <person name="Gui Z."/>
        </authorList>
    </citation>
    <scope>NUCLEOTIDE SEQUENCE [LARGE SCALE GENOMIC DNA]</scope>
    <source>
        <strain evidence="4 5">ATCC 51483</strain>
    </source>
</reference>
<gene>
    <name evidence="4" type="ORF">C7N83_00400</name>
</gene>
<dbReference type="PANTHER" id="PTHR38104:SF1">
    <property type="entry name" value="ANTI-SIGMA-E FACTOR RSEA"/>
    <property type="match status" value="1"/>
</dbReference>
<dbReference type="InterPro" id="IPR005572">
    <property type="entry name" value="Anti-sigma_E_RseA_N"/>
</dbReference>
<evidence type="ECO:0000313" key="5">
    <source>
        <dbReference type="Proteomes" id="UP000241868"/>
    </source>
</evidence>
<name>A0A2P7U379_9NEIS</name>
<feature type="compositionally biased region" description="Polar residues" evidence="1">
    <location>
        <begin position="171"/>
        <end position="185"/>
    </location>
</feature>
<dbReference type="OrthoDB" id="8606663at2"/>
<dbReference type="AlphaFoldDB" id="A0A2P7U379"/>
<keyword evidence="2" id="KW-1133">Transmembrane helix</keyword>
<dbReference type="Proteomes" id="UP000241868">
    <property type="component" value="Unassembled WGS sequence"/>
</dbReference>
<keyword evidence="5" id="KW-1185">Reference proteome</keyword>
<accession>A0A2P7U379</accession>
<dbReference type="CDD" id="cd16328">
    <property type="entry name" value="RseA_N"/>
    <property type="match status" value="1"/>
</dbReference>
<dbReference type="InterPro" id="IPR052383">
    <property type="entry name" value="Anti-sigma-E_RseA-like"/>
</dbReference>
<keyword evidence="2" id="KW-0812">Transmembrane</keyword>
<dbReference type="RefSeq" id="WP_106739807.1">
    <property type="nucleotide sequence ID" value="NZ_PXYY01000002.1"/>
</dbReference>
<sequence length="194" mass="21308">MTTINEKFEYISIVMDDENLSDEIVDKLLADDEAGRKWYEYHLISDCMKQQAVGRDADFMQSEMFTAALAEISREHQADYAANISKTTMQQSKAANSHAVRGFAVAASLAAVAVSVWQFWPQTDGRQMSPSAVVEKARLHQIDQNIVPVRGAAESKAASDVVVPNAAKQLPAQQSTVHVESQTGAANRPKEIVQ</sequence>
<keyword evidence="2" id="KW-0472">Membrane</keyword>
<dbReference type="Pfam" id="PF03872">
    <property type="entry name" value="RseA_N"/>
    <property type="match status" value="1"/>
</dbReference>
<feature type="region of interest" description="Disordered" evidence="1">
    <location>
        <begin position="169"/>
        <end position="194"/>
    </location>
</feature>
<dbReference type="PANTHER" id="PTHR38104">
    <property type="match status" value="1"/>
</dbReference>
<evidence type="ECO:0000259" key="3">
    <source>
        <dbReference type="Pfam" id="PF03872"/>
    </source>
</evidence>
<dbReference type="GO" id="GO:0016989">
    <property type="term" value="F:sigma factor antagonist activity"/>
    <property type="evidence" value="ECO:0007669"/>
    <property type="project" value="InterPro"/>
</dbReference>
<proteinExistence type="predicted"/>
<protein>
    <submittedName>
        <fullName evidence="4">Anti-sigma factor</fullName>
    </submittedName>
</protein>